<proteinExistence type="predicted"/>
<keyword evidence="1 5" id="KW-0808">Transferase</keyword>
<dbReference type="PANTHER" id="PTHR13947">
    <property type="entry name" value="GNAT FAMILY N-ACETYLTRANSFERASE"/>
    <property type="match status" value="1"/>
</dbReference>
<dbReference type="InterPro" id="IPR036390">
    <property type="entry name" value="WH_DNA-bd_sf"/>
</dbReference>
<reference evidence="5 6" key="1">
    <citation type="journal article" date="2024" name="ISME J.">
        <title>Tailless and filamentous prophages are predominant in marine Vibrio.</title>
        <authorList>
            <person name="Steensen K."/>
            <person name="Seneca J."/>
            <person name="Bartlau N."/>
            <person name="Yu X.A."/>
            <person name="Hussain F.A."/>
            <person name="Polz M.F."/>
        </authorList>
    </citation>
    <scope>NUCLEOTIDE SEQUENCE [LARGE SCALE GENOMIC DNA]</scope>
    <source>
        <strain evidence="5 6">10N.222.51.A1</strain>
    </source>
</reference>
<dbReference type="PRINTS" id="PR00598">
    <property type="entry name" value="HTHMARR"/>
</dbReference>
<dbReference type="CDD" id="cd00090">
    <property type="entry name" value="HTH_ARSR"/>
    <property type="match status" value="1"/>
</dbReference>
<dbReference type="PROSITE" id="PS51186">
    <property type="entry name" value="GNAT"/>
    <property type="match status" value="1"/>
</dbReference>
<protein>
    <submittedName>
        <fullName evidence="5">GNAT family N-acetyltransferase</fullName>
        <ecNumber evidence="5">2.3.1.-</ecNumber>
    </submittedName>
</protein>
<accession>A0ABV4NFV3</accession>
<dbReference type="Proteomes" id="UP001570417">
    <property type="component" value="Unassembled WGS sequence"/>
</dbReference>
<keyword evidence="6" id="KW-1185">Reference proteome</keyword>
<dbReference type="CDD" id="cd04301">
    <property type="entry name" value="NAT_SF"/>
    <property type="match status" value="1"/>
</dbReference>
<feature type="domain" description="N-acetyltransferase" evidence="4">
    <location>
        <begin position="144"/>
        <end position="302"/>
    </location>
</feature>
<evidence type="ECO:0000259" key="4">
    <source>
        <dbReference type="PROSITE" id="PS51186"/>
    </source>
</evidence>
<evidence type="ECO:0000256" key="1">
    <source>
        <dbReference type="ARBA" id="ARBA00022679"/>
    </source>
</evidence>
<sequence length="302" mass="33673">MKAQQLREVSRQLVRQLGMLNKECGAFDLQPIQAHTLIELEIQASNVNQLANKLNIDKSNASRAISNLQKKGLIETFQHPEDKRSVVAALTPLGHETVSQLHQQQNKFYDSVLTRLTSNEKDAVSEAIELYLKALEQTHSSEAFVVRTLTKQDNPDVANVIRQVSYENGLTEDKGYGVADPTLEDMFSVYNNERAQYWVIELAGKVVGGGGFAPLAGMPEVCELQKMYFLPETRGKGLAKKLVNMSISHAKTLGFKQMYLETTECLNAAVKLYEKLGFEHLESAWGETGHDACEVVMAKQLT</sequence>
<dbReference type="InterPro" id="IPR036388">
    <property type="entry name" value="WH-like_DNA-bd_sf"/>
</dbReference>
<feature type="coiled-coil region" evidence="2">
    <location>
        <begin position="3"/>
        <end position="71"/>
    </location>
</feature>
<dbReference type="SUPFAM" id="SSF46785">
    <property type="entry name" value="Winged helix' DNA-binding domain"/>
    <property type="match status" value="1"/>
</dbReference>
<dbReference type="InterPro" id="IPR000182">
    <property type="entry name" value="GNAT_dom"/>
</dbReference>
<dbReference type="InterPro" id="IPR000835">
    <property type="entry name" value="HTH_MarR-typ"/>
</dbReference>
<evidence type="ECO:0000313" key="6">
    <source>
        <dbReference type="Proteomes" id="UP001570417"/>
    </source>
</evidence>
<dbReference type="Pfam" id="PF00583">
    <property type="entry name" value="Acetyltransf_1"/>
    <property type="match status" value="1"/>
</dbReference>
<dbReference type="Pfam" id="PF01047">
    <property type="entry name" value="MarR"/>
    <property type="match status" value="1"/>
</dbReference>
<keyword evidence="2" id="KW-0175">Coiled coil</keyword>
<comment type="caution">
    <text evidence="5">The sequence shown here is derived from an EMBL/GenBank/DDBJ whole genome shotgun (WGS) entry which is preliminary data.</text>
</comment>
<dbReference type="Gene3D" id="1.10.10.10">
    <property type="entry name" value="Winged helix-like DNA-binding domain superfamily/Winged helix DNA-binding domain"/>
    <property type="match status" value="1"/>
</dbReference>
<dbReference type="InterPro" id="IPR011991">
    <property type="entry name" value="ArsR-like_HTH"/>
</dbReference>
<dbReference type="RefSeq" id="WP_372267658.1">
    <property type="nucleotide sequence ID" value="NZ_JBFRUW010000073.1"/>
</dbReference>
<evidence type="ECO:0000259" key="3">
    <source>
        <dbReference type="PROSITE" id="PS50995"/>
    </source>
</evidence>
<dbReference type="GO" id="GO:0016746">
    <property type="term" value="F:acyltransferase activity"/>
    <property type="evidence" value="ECO:0007669"/>
    <property type="project" value="UniProtKB-KW"/>
</dbReference>
<dbReference type="Gene3D" id="3.40.630.30">
    <property type="match status" value="1"/>
</dbReference>
<evidence type="ECO:0000256" key="2">
    <source>
        <dbReference type="SAM" id="Coils"/>
    </source>
</evidence>
<gene>
    <name evidence="5" type="ORF">AB4566_18480</name>
</gene>
<evidence type="ECO:0000313" key="5">
    <source>
        <dbReference type="EMBL" id="MFA0570256.1"/>
    </source>
</evidence>
<keyword evidence="5" id="KW-0012">Acyltransferase</keyword>
<dbReference type="EC" id="2.3.1.-" evidence="5"/>
<dbReference type="InterPro" id="IPR016181">
    <property type="entry name" value="Acyl_CoA_acyltransferase"/>
</dbReference>
<dbReference type="SUPFAM" id="SSF55729">
    <property type="entry name" value="Acyl-CoA N-acyltransferases (Nat)"/>
    <property type="match status" value="1"/>
</dbReference>
<dbReference type="SMART" id="SM00347">
    <property type="entry name" value="HTH_MARR"/>
    <property type="match status" value="1"/>
</dbReference>
<organism evidence="5 6">
    <name type="scientific">Vibrio gallaecicus</name>
    <dbReference type="NCBI Taxonomy" id="552386"/>
    <lineage>
        <taxon>Bacteria</taxon>
        <taxon>Pseudomonadati</taxon>
        <taxon>Pseudomonadota</taxon>
        <taxon>Gammaproteobacteria</taxon>
        <taxon>Vibrionales</taxon>
        <taxon>Vibrionaceae</taxon>
        <taxon>Vibrio</taxon>
    </lineage>
</organism>
<name>A0ABV4NFV3_9VIBR</name>
<dbReference type="PANTHER" id="PTHR13947:SF37">
    <property type="entry name" value="LD18367P"/>
    <property type="match status" value="1"/>
</dbReference>
<dbReference type="InterPro" id="IPR050769">
    <property type="entry name" value="NAT_camello-type"/>
</dbReference>
<dbReference type="PROSITE" id="PS50995">
    <property type="entry name" value="HTH_MARR_2"/>
    <property type="match status" value="1"/>
</dbReference>
<dbReference type="EMBL" id="JBFRUW010000073">
    <property type="protein sequence ID" value="MFA0570256.1"/>
    <property type="molecule type" value="Genomic_DNA"/>
</dbReference>
<feature type="domain" description="HTH marR-type" evidence="3">
    <location>
        <begin position="1"/>
        <end position="133"/>
    </location>
</feature>